<sequence length="321" mass="35104">MPTKLLKLNTVAILNPSPDLDDSNLHLLLVLDLVTMEGNLNMSNSNLVMDASRISDDPDPNLILIMAEDLNSSSLLRSLDLGMAGGRHMSIHINRISDPAGDQNLSSLRRPSLDLGIDGDPNLSSLRLLNLNLGMAGDPNMANKSPSTDLSIVGNQSTVNMDPNMGGDPAMVNPNLNTDLGMAERQSMKEADPNMEPDTDRGLRASMDRVMEVEQRLNTGPGMRGNQVMVDPRKRKKDIGSQVMVDPRRRKKDIGSQVMVDPRKKDMAARNMVMTTVMMMMKRSVTTTAISTTTISATMTMMTSQTGHSLYKWKSAVIAIK</sequence>
<dbReference type="EMBL" id="JARKNE010000007">
    <property type="protein sequence ID" value="KAK5820229.1"/>
    <property type="molecule type" value="Genomic_DNA"/>
</dbReference>
<evidence type="ECO:0000313" key="1">
    <source>
        <dbReference type="EMBL" id="KAK5820229.1"/>
    </source>
</evidence>
<evidence type="ECO:0000313" key="2">
    <source>
        <dbReference type="Proteomes" id="UP001358586"/>
    </source>
</evidence>
<gene>
    <name evidence="1" type="ORF">PVK06_025275</name>
</gene>
<dbReference type="Proteomes" id="UP001358586">
    <property type="component" value="Chromosome 7"/>
</dbReference>
<keyword evidence="2" id="KW-1185">Reference proteome</keyword>
<accession>A0ABR0PGN3</accession>
<reference evidence="1 2" key="1">
    <citation type="submission" date="2023-03" db="EMBL/GenBank/DDBJ databases">
        <title>WGS of Gossypium arboreum.</title>
        <authorList>
            <person name="Yu D."/>
        </authorList>
    </citation>
    <scope>NUCLEOTIDE SEQUENCE [LARGE SCALE GENOMIC DNA]</scope>
    <source>
        <tissue evidence="1">Leaf</tissue>
    </source>
</reference>
<protein>
    <submittedName>
        <fullName evidence="1">Uncharacterized protein</fullName>
    </submittedName>
</protein>
<organism evidence="1 2">
    <name type="scientific">Gossypium arboreum</name>
    <name type="common">Tree cotton</name>
    <name type="synonym">Gossypium nanking</name>
    <dbReference type="NCBI Taxonomy" id="29729"/>
    <lineage>
        <taxon>Eukaryota</taxon>
        <taxon>Viridiplantae</taxon>
        <taxon>Streptophyta</taxon>
        <taxon>Embryophyta</taxon>
        <taxon>Tracheophyta</taxon>
        <taxon>Spermatophyta</taxon>
        <taxon>Magnoliopsida</taxon>
        <taxon>eudicotyledons</taxon>
        <taxon>Gunneridae</taxon>
        <taxon>Pentapetalae</taxon>
        <taxon>rosids</taxon>
        <taxon>malvids</taxon>
        <taxon>Malvales</taxon>
        <taxon>Malvaceae</taxon>
        <taxon>Malvoideae</taxon>
        <taxon>Gossypium</taxon>
    </lineage>
</organism>
<comment type="caution">
    <text evidence="1">The sequence shown here is derived from an EMBL/GenBank/DDBJ whole genome shotgun (WGS) entry which is preliminary data.</text>
</comment>
<name>A0ABR0PGN3_GOSAR</name>
<proteinExistence type="predicted"/>